<accession>A0A151KXR9</accession>
<proteinExistence type="predicted"/>
<dbReference type="RefSeq" id="WP_061897221.1">
    <property type="nucleotide sequence ID" value="NZ_LOBR01000039.1"/>
</dbReference>
<dbReference type="Gene3D" id="3.30.1330.60">
    <property type="entry name" value="OmpA-like domain"/>
    <property type="match status" value="1"/>
</dbReference>
<feature type="transmembrane region" description="Helical" evidence="1">
    <location>
        <begin position="21"/>
        <end position="44"/>
    </location>
</feature>
<reference evidence="3" key="1">
    <citation type="submission" date="2015-12" db="EMBL/GenBank/DDBJ databases">
        <authorList>
            <person name="Shamseldin A."/>
            <person name="Moawad H."/>
            <person name="Abd El-Rahim W.M."/>
            <person name="Sadowsky M.J."/>
        </authorList>
    </citation>
    <scope>NUCLEOTIDE SEQUENCE [LARGE SCALE GENOMIC DNA]</scope>
    <source>
        <strain evidence="3">2538-88</strain>
    </source>
</reference>
<dbReference type="GO" id="GO:0090313">
    <property type="term" value="P:regulation of protein targeting to membrane"/>
    <property type="evidence" value="ECO:0007669"/>
    <property type="project" value="TreeGrafter"/>
</dbReference>
<sequence>MPSKLMQLLQRFTRVAKPIRYTIYLLFAYALYALSLGVILPTVIESKVPPMLAQQLGREVKLNQVAINPFLLRVRVDGFALQEADGVQAFSQFERLELQLSFWRSLFTLTPTLEYITLSGPQVRIQRLQQDNQVRFNFSDILDSLAQQTQQAQPPSPQSTESSLPALRIEKIEIASGQFHFQDQLTGAQLNYQGLNLHLQQFDTQSMHLVPAENSSKPTNQTQVNQYAFAIQGADKSELQLSGQFQLQPLLVDGTVKLQGLTLPPFWPFAKDQMDAAVTDGVVNFSAHYLAQQAGGDFQFAVSDGQFQLSDLTVSSAQQAKIKLPRLAVQDIRLSSQTKDIDIDIAAIDLQGLWVDAEFSEQGLDLQRLFRLKNQPAAKEEAVAVEDNSDVDRAWLLRLEQFSLSETDLNLKEQAQSSGVFWRVYPLSLVAGPVSSDLNAAVDYELSLGLSSSMAALPQTARGEVTTRGSFDAKALSVQGEMAIEGLDLTQLQPYLTPYVNIDFSQGKLSSQGRYQADANGKASYQGTLAIDQLLLKDGMHHQPLVKWQKMAIDSLHFDAQKHALDIQTIHFNAPYAKVMIAQDKQTNIGNLLVQQSETQEGTAISVQSDEASAASKPLAIDIQAITITNGAAYFADESLTPNFASGIEALQGSVRHLSSTPGTKAQVDISGKIDRYAPVTLKGEINPLIEKPYLDLDLLFKSVELTSVNPYSGTYAGYYIDKGQLTLALNYQLQEDQLLGNNHLVIDQLQLGKPSESDLATSLPISLAIALLQDKDGVIDLGLQVSGDVNDPDFSVGGIILQAISNVIVKAVSAPFSLLADLVGADEELNLIAFDFGSSTLNAKEQERLSTLAQALSSRPKLKISVAASVALAQDSKALAEQQLQQMLLQKSNLETLPSDFSASRLSESKPLSYAAMALAETQLSLDIVQERSKVAAQLAEKAGEEAVLAEQVETTLMIGLYNQLLNSIEISKNQLSNLAEARAKAVKAFLVDEAQLAPERVFLLDSKTQLRSEESAVELSVSAD</sequence>
<dbReference type="InterPro" id="IPR036737">
    <property type="entry name" value="OmpA-like_sf"/>
</dbReference>
<dbReference type="InterPro" id="IPR008023">
    <property type="entry name" value="DUF748"/>
</dbReference>
<dbReference type="EMBL" id="LOBR01000039">
    <property type="protein sequence ID" value="KYN88182.1"/>
    <property type="molecule type" value="Genomic_DNA"/>
</dbReference>
<name>A0A151KXR9_9VIBR</name>
<evidence type="ECO:0000313" key="2">
    <source>
        <dbReference type="EMBL" id="KYN88182.1"/>
    </source>
</evidence>
<dbReference type="InterPro" id="IPR052894">
    <property type="entry name" value="AsmA-related"/>
</dbReference>
<evidence type="ECO:0000256" key="1">
    <source>
        <dbReference type="SAM" id="Phobius"/>
    </source>
</evidence>
<dbReference type="Proteomes" id="UP000075346">
    <property type="component" value="Unassembled WGS sequence"/>
</dbReference>
<organism evidence="2 3">
    <name type="scientific">Vibrio cidicii</name>
    <dbReference type="NCBI Taxonomy" id="1763883"/>
    <lineage>
        <taxon>Bacteria</taxon>
        <taxon>Pseudomonadati</taxon>
        <taxon>Pseudomonadota</taxon>
        <taxon>Gammaproteobacteria</taxon>
        <taxon>Vibrionales</taxon>
        <taxon>Vibrionaceae</taxon>
        <taxon>Vibrio</taxon>
    </lineage>
</organism>
<protein>
    <submittedName>
        <fullName evidence="2">Uncharacterized protein</fullName>
    </submittedName>
</protein>
<evidence type="ECO:0000313" key="3">
    <source>
        <dbReference type="Proteomes" id="UP000075346"/>
    </source>
</evidence>
<dbReference type="PANTHER" id="PTHR30441">
    <property type="entry name" value="DUF748 DOMAIN-CONTAINING PROTEIN"/>
    <property type="match status" value="1"/>
</dbReference>
<keyword evidence="1" id="KW-1133">Transmembrane helix</keyword>
<dbReference type="PANTHER" id="PTHR30441:SF8">
    <property type="entry name" value="DUF748 DOMAIN-CONTAINING PROTEIN"/>
    <property type="match status" value="1"/>
</dbReference>
<gene>
    <name evidence="2" type="ORF">ATY37_17085</name>
</gene>
<dbReference type="Pfam" id="PF05359">
    <property type="entry name" value="DUF748"/>
    <property type="match status" value="2"/>
</dbReference>
<comment type="caution">
    <text evidence="2">The sequence shown here is derived from an EMBL/GenBank/DDBJ whole genome shotgun (WGS) entry which is preliminary data.</text>
</comment>
<dbReference type="AlphaFoldDB" id="A0A151KXR9"/>
<keyword evidence="1" id="KW-0812">Transmembrane</keyword>
<keyword evidence="1" id="KW-0472">Membrane</keyword>
<dbReference type="GO" id="GO:0005886">
    <property type="term" value="C:plasma membrane"/>
    <property type="evidence" value="ECO:0007669"/>
    <property type="project" value="TreeGrafter"/>
</dbReference>